<proteinExistence type="predicted"/>
<gene>
    <name evidence="1" type="ORF">HNQ64_000194</name>
</gene>
<dbReference type="RefSeq" id="WP_184204411.1">
    <property type="nucleotide sequence ID" value="NZ_JACHIF010000001.1"/>
</dbReference>
<name>A0A7W8DNC8_9BACT</name>
<reference evidence="1 2" key="1">
    <citation type="submission" date="2020-08" db="EMBL/GenBank/DDBJ databases">
        <title>Genomic Encyclopedia of Type Strains, Phase IV (KMG-IV): sequencing the most valuable type-strain genomes for metagenomic binning, comparative biology and taxonomic classification.</title>
        <authorList>
            <person name="Goeker M."/>
        </authorList>
    </citation>
    <scope>NUCLEOTIDE SEQUENCE [LARGE SCALE GENOMIC DNA]</scope>
    <source>
        <strain evidence="1 2">DSM 12251</strain>
    </source>
</reference>
<organism evidence="1 2">
    <name type="scientific">Prosthecobacter dejongeii</name>
    <dbReference type="NCBI Taxonomy" id="48465"/>
    <lineage>
        <taxon>Bacteria</taxon>
        <taxon>Pseudomonadati</taxon>
        <taxon>Verrucomicrobiota</taxon>
        <taxon>Verrucomicrobiia</taxon>
        <taxon>Verrucomicrobiales</taxon>
        <taxon>Verrucomicrobiaceae</taxon>
        <taxon>Prosthecobacter</taxon>
    </lineage>
</organism>
<evidence type="ECO:0000313" key="2">
    <source>
        <dbReference type="Proteomes" id="UP000534294"/>
    </source>
</evidence>
<protein>
    <submittedName>
        <fullName evidence="1">Uncharacterized protein</fullName>
    </submittedName>
</protein>
<evidence type="ECO:0000313" key="1">
    <source>
        <dbReference type="EMBL" id="MBB5035960.1"/>
    </source>
</evidence>
<dbReference type="AlphaFoldDB" id="A0A7W8DNC8"/>
<keyword evidence="2" id="KW-1185">Reference proteome</keyword>
<sequence length="128" mass="14058">MPAQLLSAIFFFSLMNHVHTSVPRQGAASACSDWVSKLSAAIKLTWQAQDDPPVHVSSAFPLPSPHPLWRVTGVLTRKASFGQLKIESRHCIHANSRNEAEDEAKARMQASHPDFMIANLTVLPTSES</sequence>
<dbReference type="EMBL" id="JACHIF010000001">
    <property type="protein sequence ID" value="MBB5035960.1"/>
    <property type="molecule type" value="Genomic_DNA"/>
</dbReference>
<dbReference type="Proteomes" id="UP000534294">
    <property type="component" value="Unassembled WGS sequence"/>
</dbReference>
<accession>A0A7W8DNC8</accession>
<comment type="caution">
    <text evidence="1">The sequence shown here is derived from an EMBL/GenBank/DDBJ whole genome shotgun (WGS) entry which is preliminary data.</text>
</comment>